<comment type="caution">
    <text evidence="3">The sequence shown here is derived from an EMBL/GenBank/DDBJ whole genome shotgun (WGS) entry which is preliminary data.</text>
</comment>
<feature type="domain" description="Fatty acid desaturase" evidence="2">
    <location>
        <begin position="63"/>
        <end position="302"/>
    </location>
</feature>
<keyword evidence="1" id="KW-0472">Membrane</keyword>
<feature type="transmembrane region" description="Helical" evidence="1">
    <location>
        <begin position="191"/>
        <end position="210"/>
    </location>
</feature>
<dbReference type="Pfam" id="PF00487">
    <property type="entry name" value="FA_desaturase"/>
    <property type="match status" value="1"/>
</dbReference>
<dbReference type="GO" id="GO:0006629">
    <property type="term" value="P:lipid metabolic process"/>
    <property type="evidence" value="ECO:0007669"/>
    <property type="project" value="InterPro"/>
</dbReference>
<name>W9H0N1_9PROT</name>
<feature type="transmembrane region" description="Helical" evidence="1">
    <location>
        <begin position="159"/>
        <end position="179"/>
    </location>
</feature>
<feature type="transmembrane region" description="Helical" evidence="1">
    <location>
        <begin position="217"/>
        <end position="239"/>
    </location>
</feature>
<reference evidence="3 4" key="1">
    <citation type="submission" date="2013-08" db="EMBL/GenBank/DDBJ databases">
        <title>The genome sequence of Skermanella stibiiresistens.</title>
        <authorList>
            <person name="Zhu W."/>
            <person name="Wang G."/>
        </authorList>
    </citation>
    <scope>NUCLEOTIDE SEQUENCE [LARGE SCALE GENOMIC DNA]</scope>
    <source>
        <strain evidence="3 4">SB22</strain>
    </source>
</reference>
<dbReference type="AlphaFoldDB" id="W9H0N1"/>
<evidence type="ECO:0000256" key="1">
    <source>
        <dbReference type="SAM" id="Phobius"/>
    </source>
</evidence>
<dbReference type="InterPro" id="IPR005804">
    <property type="entry name" value="FA_desaturase_dom"/>
</dbReference>
<keyword evidence="1" id="KW-0812">Transmembrane</keyword>
<proteinExistence type="predicted"/>
<dbReference type="RefSeq" id="WP_051512397.1">
    <property type="nucleotide sequence ID" value="NZ_AVFL01000010.1"/>
</dbReference>
<organism evidence="3 4">
    <name type="scientific">Skermanella stibiiresistens SB22</name>
    <dbReference type="NCBI Taxonomy" id="1385369"/>
    <lineage>
        <taxon>Bacteria</taxon>
        <taxon>Pseudomonadati</taxon>
        <taxon>Pseudomonadota</taxon>
        <taxon>Alphaproteobacteria</taxon>
        <taxon>Rhodospirillales</taxon>
        <taxon>Azospirillaceae</taxon>
        <taxon>Skermanella</taxon>
    </lineage>
</organism>
<dbReference type="CDD" id="cd03507">
    <property type="entry name" value="Delta12-FADS-like"/>
    <property type="match status" value="1"/>
</dbReference>
<dbReference type="PANTHER" id="PTHR19353:SF73">
    <property type="entry name" value="FATTY ACID DESATURASE"/>
    <property type="match status" value="1"/>
</dbReference>
<keyword evidence="4" id="KW-1185">Reference proteome</keyword>
<evidence type="ECO:0000313" key="3">
    <source>
        <dbReference type="EMBL" id="EWY39730.1"/>
    </source>
</evidence>
<gene>
    <name evidence="3" type="ORF">N825_04210</name>
</gene>
<dbReference type="EMBL" id="AVFL01000010">
    <property type="protein sequence ID" value="EWY39730.1"/>
    <property type="molecule type" value="Genomic_DNA"/>
</dbReference>
<protein>
    <submittedName>
        <fullName evidence="3">Fatty acid desaturase</fullName>
    </submittedName>
</protein>
<dbReference type="OrthoDB" id="9769653at2"/>
<keyword evidence="1" id="KW-1133">Transmembrane helix</keyword>
<dbReference type="STRING" id="1385369.N825_04210"/>
<evidence type="ECO:0000259" key="2">
    <source>
        <dbReference type="Pfam" id="PF00487"/>
    </source>
</evidence>
<dbReference type="Proteomes" id="UP000019486">
    <property type="component" value="Unassembled WGS sequence"/>
</dbReference>
<accession>W9H0N1</accession>
<feature type="transmembrane region" description="Helical" evidence="1">
    <location>
        <begin position="37"/>
        <end position="56"/>
    </location>
</feature>
<dbReference type="GO" id="GO:0016717">
    <property type="term" value="F:oxidoreductase activity, acting on paired donors, with oxidation of a pair of donors resulting in the reduction of molecular oxygen to two molecules of water"/>
    <property type="evidence" value="ECO:0007669"/>
    <property type="project" value="TreeGrafter"/>
</dbReference>
<dbReference type="PATRIC" id="fig|1385369.3.peg.3067"/>
<evidence type="ECO:0000313" key="4">
    <source>
        <dbReference type="Proteomes" id="UP000019486"/>
    </source>
</evidence>
<sequence>MCASTPTPADIQARKQVARRWAQQLAAYKQPVLHRSVGQIGTTLLPLAGIVVLMGLSLEVGYWLTLLLAVPAAFFLVRAFILQHDCGHGSLFKSGRANDILGRCLAVLTMTPYGYWKREHAIHHATSGNLEKRGVGDITTLTVREYLALSRWGRLRYRAYRHPIVLFGIGPAFMFLIRHRIAIGDGTNDRAAWTSVLGTNGAILLAFLVATLAFEPLAILMVWGPVILFAATIGIWMFYVQHQFEGVQWHHEEEWDFHGAALDGCSFYDLPRWLHWLTGYIGYHHVHHLSSKIPNYRLRDCHLSIPDLQRVRSLGLFESLKTVSLALWDEDNRRMIRFGELRHHMA</sequence>
<feature type="transmembrane region" description="Helical" evidence="1">
    <location>
        <begin position="62"/>
        <end position="81"/>
    </location>
</feature>
<dbReference type="PANTHER" id="PTHR19353">
    <property type="entry name" value="FATTY ACID DESATURASE 2"/>
    <property type="match status" value="1"/>
</dbReference>
<dbReference type="InterPro" id="IPR012171">
    <property type="entry name" value="Fatty_acid_desaturase"/>
</dbReference>
<dbReference type="GO" id="GO:0016020">
    <property type="term" value="C:membrane"/>
    <property type="evidence" value="ECO:0007669"/>
    <property type="project" value="TreeGrafter"/>
</dbReference>